<protein>
    <submittedName>
        <fullName evidence="1">Uncharacterized protein</fullName>
    </submittedName>
</protein>
<evidence type="ECO:0000313" key="1">
    <source>
        <dbReference type="EMBL" id="KAH7993779.1"/>
    </source>
</evidence>
<dbReference type="EMBL" id="CM037616">
    <property type="protein sequence ID" value="KAH7993779.1"/>
    <property type="molecule type" value="Genomic_DNA"/>
</dbReference>
<gene>
    <name evidence="1" type="ORF">K3G42_032289</name>
</gene>
<dbReference type="Proteomes" id="UP000827872">
    <property type="component" value="Linkage Group LG03"/>
</dbReference>
<organism evidence="1 2">
    <name type="scientific">Sphaerodactylus townsendi</name>
    <dbReference type="NCBI Taxonomy" id="933632"/>
    <lineage>
        <taxon>Eukaryota</taxon>
        <taxon>Metazoa</taxon>
        <taxon>Chordata</taxon>
        <taxon>Craniata</taxon>
        <taxon>Vertebrata</taxon>
        <taxon>Euteleostomi</taxon>
        <taxon>Lepidosauria</taxon>
        <taxon>Squamata</taxon>
        <taxon>Bifurcata</taxon>
        <taxon>Gekkota</taxon>
        <taxon>Sphaerodactylidae</taxon>
        <taxon>Sphaerodactylus</taxon>
    </lineage>
</organism>
<accession>A0ACB8EMA6</accession>
<proteinExistence type="predicted"/>
<comment type="caution">
    <text evidence="1">The sequence shown here is derived from an EMBL/GenBank/DDBJ whole genome shotgun (WGS) entry which is preliminary data.</text>
</comment>
<name>A0ACB8EMA6_9SAUR</name>
<keyword evidence="2" id="KW-1185">Reference proteome</keyword>
<reference evidence="1" key="1">
    <citation type="submission" date="2021-08" db="EMBL/GenBank/DDBJ databases">
        <title>The first chromosome-level gecko genome reveals the dynamic sex chromosomes of Neotropical dwarf geckos (Sphaerodactylidae: Sphaerodactylus).</title>
        <authorList>
            <person name="Pinto B.J."/>
            <person name="Keating S.E."/>
            <person name="Gamble T."/>
        </authorList>
    </citation>
    <scope>NUCLEOTIDE SEQUENCE</scope>
    <source>
        <strain evidence="1">TG3544</strain>
    </source>
</reference>
<evidence type="ECO:0000313" key="2">
    <source>
        <dbReference type="Proteomes" id="UP000827872"/>
    </source>
</evidence>
<sequence length="491" mass="56139">MTSRGSWGGGGKPRPSLPIGRPEECVTGEIQDGCAQASVRRELMRAALVSRPLHPGNSPASLYHRIGCSWELFSGRGILLQQTISKQNLLQLQGQPFIQVNSRFVPVRSFQASAVFSTSKITRFAKDDKDHDKETTSQSLVTVEDLLERGAKTKATFLQALDVFCKRDIRRRGHVEFIYAALKKMKEFGVERDIAVYNKILDIFPKEVFVPQNFIQRIYNHYPRQQECGVEVLEQMESYGVMPNKETLFLLFQIFGKKSHPVRKYQRLLYWFPKFKHINPHPVPDPLPQDPVDLARLSLRRIAADLDARITAYQLPHVEVLDSGKTIDHPHIIGIQSPDQQSLLARHTPDRPIFVEGPFRLWLKNACVYYYVLRAERLPPEEQEEEVIDPERNFFYPMQLDFDLERGPWDDEEFDIDEVEEGPVFAMCMAGAGDQATLAKWIVGLQETNPVLSRTPVVFRLTPGPRELQARPDSENSEEETAQPRSASQES</sequence>